<dbReference type="EMBL" id="JAOYFB010000036">
    <property type="protein sequence ID" value="KAK4020931.1"/>
    <property type="molecule type" value="Genomic_DNA"/>
</dbReference>
<keyword evidence="2" id="KW-1185">Reference proteome</keyword>
<comment type="caution">
    <text evidence="1">The sequence shown here is derived from an EMBL/GenBank/DDBJ whole genome shotgun (WGS) entry which is preliminary data.</text>
</comment>
<dbReference type="Proteomes" id="UP001234178">
    <property type="component" value="Unassembled WGS sequence"/>
</dbReference>
<evidence type="ECO:0000313" key="2">
    <source>
        <dbReference type="Proteomes" id="UP001234178"/>
    </source>
</evidence>
<proteinExistence type="predicted"/>
<name>A0ABR0A713_9CRUS</name>
<reference evidence="1 2" key="1">
    <citation type="journal article" date="2023" name="Nucleic Acids Res.">
        <title>The hologenome of Daphnia magna reveals possible DNA methylation and microbiome-mediated evolution of the host genome.</title>
        <authorList>
            <person name="Chaturvedi A."/>
            <person name="Li X."/>
            <person name="Dhandapani V."/>
            <person name="Marshall H."/>
            <person name="Kissane S."/>
            <person name="Cuenca-Cambronero M."/>
            <person name="Asole G."/>
            <person name="Calvet F."/>
            <person name="Ruiz-Romero M."/>
            <person name="Marangio P."/>
            <person name="Guigo R."/>
            <person name="Rago D."/>
            <person name="Mirbahai L."/>
            <person name="Eastwood N."/>
            <person name="Colbourne J.K."/>
            <person name="Zhou J."/>
            <person name="Mallon E."/>
            <person name="Orsini L."/>
        </authorList>
    </citation>
    <scope>NUCLEOTIDE SEQUENCE [LARGE SCALE GENOMIC DNA]</scope>
    <source>
        <strain evidence="1">LRV0_1</strain>
    </source>
</reference>
<protein>
    <submittedName>
        <fullName evidence="1">Uncharacterized protein</fullName>
    </submittedName>
</protein>
<gene>
    <name evidence="1" type="ORF">OUZ56_002871</name>
</gene>
<sequence length="131" mass="15347">MEIYKYSRIEIEKKVDRDNEIERPVQLQVSLQGRKEKNRQNCREKKSLQHLYQLAIQLGEQQPKAPMDPFAAIYVTVALCLRHIRWVGLIFSRSCDGTTEKIFYPPNLYKMIRSPSLGCVMLLRRCDGGFI</sequence>
<organism evidence="1 2">
    <name type="scientific">Daphnia magna</name>
    <dbReference type="NCBI Taxonomy" id="35525"/>
    <lineage>
        <taxon>Eukaryota</taxon>
        <taxon>Metazoa</taxon>
        <taxon>Ecdysozoa</taxon>
        <taxon>Arthropoda</taxon>
        <taxon>Crustacea</taxon>
        <taxon>Branchiopoda</taxon>
        <taxon>Diplostraca</taxon>
        <taxon>Cladocera</taxon>
        <taxon>Anomopoda</taxon>
        <taxon>Daphniidae</taxon>
        <taxon>Daphnia</taxon>
    </lineage>
</organism>
<evidence type="ECO:0000313" key="1">
    <source>
        <dbReference type="EMBL" id="KAK4020931.1"/>
    </source>
</evidence>
<accession>A0ABR0A713</accession>